<evidence type="ECO:0000256" key="8">
    <source>
        <dbReference type="ARBA" id="ARBA00022989"/>
    </source>
</evidence>
<evidence type="ECO:0000256" key="1">
    <source>
        <dbReference type="ARBA" id="ARBA00004383"/>
    </source>
</evidence>
<protein>
    <recommendedName>
        <fullName evidence="12">TonB C-terminal domain-containing protein</fullName>
    </recommendedName>
</protein>
<comment type="similarity">
    <text evidence="2">Belongs to the TonB family.</text>
</comment>
<evidence type="ECO:0000259" key="12">
    <source>
        <dbReference type="PROSITE" id="PS52015"/>
    </source>
</evidence>
<dbReference type="GO" id="GO:0015031">
    <property type="term" value="P:protein transport"/>
    <property type="evidence" value="ECO:0007669"/>
    <property type="project" value="UniProtKB-KW"/>
</dbReference>
<sequence>METAHHRRGASTSVFGVYVIRIQLGLFTALAILLILVNLPGTPSAEKTPWGKDRWGDRVTAHDLGGAVAAMALTPQVTEEASPDSRSLTTDVRNEENTHAGDHPAADPATRPPVRSVATLGPDDLKPKVRGGMQRLYLNITYPRKAIEEGIEGRLILRFVVDTEGNTSNVEVLRSLHALCDSAAVRAVRRTAFVPAQVDGRPVPIRMSLPVRFRLITAARPVDISADENAEKLTANKRRPDDGHP</sequence>
<dbReference type="RefSeq" id="WP_098075105.1">
    <property type="nucleotide sequence ID" value="NZ_PDEQ01000003.1"/>
</dbReference>
<evidence type="ECO:0000256" key="11">
    <source>
        <dbReference type="SAM" id="Phobius"/>
    </source>
</evidence>
<dbReference type="GO" id="GO:0055085">
    <property type="term" value="P:transmembrane transport"/>
    <property type="evidence" value="ECO:0007669"/>
    <property type="project" value="InterPro"/>
</dbReference>
<comment type="subcellular location">
    <subcellularLocation>
        <location evidence="1">Cell inner membrane</location>
        <topology evidence="1">Single-pass membrane protein</topology>
        <orientation evidence="1">Periplasmic side</orientation>
    </subcellularLocation>
</comment>
<dbReference type="Pfam" id="PF03544">
    <property type="entry name" value="TonB_C"/>
    <property type="match status" value="1"/>
</dbReference>
<keyword evidence="6 11" id="KW-0812">Transmembrane</keyword>
<keyword evidence="8 11" id="KW-1133">Transmembrane helix</keyword>
<dbReference type="PANTHER" id="PTHR33446:SF2">
    <property type="entry name" value="PROTEIN TONB"/>
    <property type="match status" value="1"/>
</dbReference>
<dbReference type="GO" id="GO:0098797">
    <property type="term" value="C:plasma membrane protein complex"/>
    <property type="evidence" value="ECO:0007669"/>
    <property type="project" value="TreeGrafter"/>
</dbReference>
<evidence type="ECO:0000256" key="5">
    <source>
        <dbReference type="ARBA" id="ARBA00022519"/>
    </source>
</evidence>
<keyword evidence="9 11" id="KW-0472">Membrane</keyword>
<feature type="transmembrane region" description="Helical" evidence="11">
    <location>
        <begin position="15"/>
        <end position="37"/>
    </location>
</feature>
<dbReference type="AlphaFoldDB" id="A0A2A8CZB2"/>
<dbReference type="InterPro" id="IPR037682">
    <property type="entry name" value="TonB_C"/>
</dbReference>
<reference evidence="13 14" key="1">
    <citation type="submission" date="2017-10" db="EMBL/GenBank/DDBJ databases">
        <title>Draft genome of Longibacter Salinarum.</title>
        <authorList>
            <person name="Goh K.M."/>
            <person name="Shamsir M.S."/>
            <person name="Lim S.W."/>
        </authorList>
    </citation>
    <scope>NUCLEOTIDE SEQUENCE [LARGE SCALE GENOMIC DNA]</scope>
    <source>
        <strain evidence="13 14">KCTC 52045</strain>
    </source>
</reference>
<keyword evidence="3" id="KW-0813">Transport</keyword>
<accession>A0A2A8CZB2</accession>
<feature type="region of interest" description="Disordered" evidence="10">
    <location>
        <begin position="95"/>
        <end position="125"/>
    </location>
</feature>
<keyword evidence="4" id="KW-1003">Cell membrane</keyword>
<dbReference type="InterPro" id="IPR051045">
    <property type="entry name" value="TonB-dependent_transducer"/>
</dbReference>
<keyword evidence="5" id="KW-0997">Cell inner membrane</keyword>
<evidence type="ECO:0000256" key="6">
    <source>
        <dbReference type="ARBA" id="ARBA00022692"/>
    </source>
</evidence>
<gene>
    <name evidence="13" type="ORF">CRI94_07765</name>
</gene>
<name>A0A2A8CZB2_9BACT</name>
<dbReference type="EMBL" id="PDEQ01000003">
    <property type="protein sequence ID" value="PEN13943.1"/>
    <property type="molecule type" value="Genomic_DNA"/>
</dbReference>
<evidence type="ECO:0000256" key="10">
    <source>
        <dbReference type="SAM" id="MobiDB-lite"/>
    </source>
</evidence>
<feature type="compositionally biased region" description="Basic and acidic residues" evidence="10">
    <location>
        <begin position="95"/>
        <end position="105"/>
    </location>
</feature>
<dbReference type="Gene3D" id="3.30.1150.10">
    <property type="match status" value="1"/>
</dbReference>
<evidence type="ECO:0000256" key="7">
    <source>
        <dbReference type="ARBA" id="ARBA00022927"/>
    </source>
</evidence>
<evidence type="ECO:0000256" key="3">
    <source>
        <dbReference type="ARBA" id="ARBA00022448"/>
    </source>
</evidence>
<dbReference type="InterPro" id="IPR006260">
    <property type="entry name" value="TonB/TolA_C"/>
</dbReference>
<dbReference type="OrthoDB" id="1039448at2"/>
<dbReference type="Proteomes" id="UP000220102">
    <property type="component" value="Unassembled WGS sequence"/>
</dbReference>
<evidence type="ECO:0000256" key="2">
    <source>
        <dbReference type="ARBA" id="ARBA00006555"/>
    </source>
</evidence>
<dbReference type="PROSITE" id="PS52015">
    <property type="entry name" value="TONB_CTD"/>
    <property type="match status" value="1"/>
</dbReference>
<evidence type="ECO:0000256" key="4">
    <source>
        <dbReference type="ARBA" id="ARBA00022475"/>
    </source>
</evidence>
<organism evidence="13 14">
    <name type="scientific">Longibacter salinarum</name>
    <dbReference type="NCBI Taxonomy" id="1850348"/>
    <lineage>
        <taxon>Bacteria</taxon>
        <taxon>Pseudomonadati</taxon>
        <taxon>Rhodothermota</taxon>
        <taxon>Rhodothermia</taxon>
        <taxon>Rhodothermales</taxon>
        <taxon>Salisaetaceae</taxon>
        <taxon>Longibacter</taxon>
    </lineage>
</organism>
<feature type="domain" description="TonB C-terminal" evidence="12">
    <location>
        <begin position="127"/>
        <end position="222"/>
    </location>
</feature>
<evidence type="ECO:0000313" key="13">
    <source>
        <dbReference type="EMBL" id="PEN13943.1"/>
    </source>
</evidence>
<keyword evidence="7" id="KW-0653">Protein transport</keyword>
<evidence type="ECO:0000256" key="9">
    <source>
        <dbReference type="ARBA" id="ARBA00023136"/>
    </source>
</evidence>
<dbReference type="SUPFAM" id="SSF74653">
    <property type="entry name" value="TolA/TonB C-terminal domain"/>
    <property type="match status" value="1"/>
</dbReference>
<keyword evidence="14" id="KW-1185">Reference proteome</keyword>
<dbReference type="GO" id="GO:0031992">
    <property type="term" value="F:energy transducer activity"/>
    <property type="evidence" value="ECO:0007669"/>
    <property type="project" value="TreeGrafter"/>
</dbReference>
<proteinExistence type="inferred from homology"/>
<evidence type="ECO:0000313" key="14">
    <source>
        <dbReference type="Proteomes" id="UP000220102"/>
    </source>
</evidence>
<dbReference type="PANTHER" id="PTHR33446">
    <property type="entry name" value="PROTEIN TONB-RELATED"/>
    <property type="match status" value="1"/>
</dbReference>
<dbReference type="NCBIfam" id="TIGR01352">
    <property type="entry name" value="tonB_Cterm"/>
    <property type="match status" value="1"/>
</dbReference>
<comment type="caution">
    <text evidence="13">The sequence shown here is derived from an EMBL/GenBank/DDBJ whole genome shotgun (WGS) entry which is preliminary data.</text>
</comment>